<dbReference type="Proteomes" id="UP001175353">
    <property type="component" value="Unassembled WGS sequence"/>
</dbReference>
<feature type="domain" description="F-box" evidence="2">
    <location>
        <begin position="163"/>
        <end position="215"/>
    </location>
</feature>
<evidence type="ECO:0000313" key="4">
    <source>
        <dbReference type="Proteomes" id="UP001175353"/>
    </source>
</evidence>
<dbReference type="InterPro" id="IPR038883">
    <property type="entry name" value="AN11006-like"/>
</dbReference>
<dbReference type="Pfam" id="PF13013">
    <property type="entry name" value="F-box-like_2"/>
    <property type="match status" value="1"/>
</dbReference>
<name>A0AAN6QQX6_9PEZI</name>
<dbReference type="PANTHER" id="PTHR42085:SF1">
    <property type="entry name" value="F-BOX DOMAIN-CONTAINING PROTEIN"/>
    <property type="match status" value="1"/>
</dbReference>
<keyword evidence="4" id="KW-1185">Reference proteome</keyword>
<reference evidence="3" key="1">
    <citation type="submission" date="2023-06" db="EMBL/GenBank/DDBJ databases">
        <title>Black Yeasts Isolated from many extreme environments.</title>
        <authorList>
            <person name="Coleine C."/>
            <person name="Stajich J.E."/>
            <person name="Selbmann L."/>
        </authorList>
    </citation>
    <scope>NUCLEOTIDE SEQUENCE</scope>
    <source>
        <strain evidence="3">CCFEE 5200</strain>
    </source>
</reference>
<feature type="region of interest" description="Disordered" evidence="1">
    <location>
        <begin position="51"/>
        <end position="71"/>
    </location>
</feature>
<dbReference type="AlphaFoldDB" id="A0AAN6QQX6"/>
<evidence type="ECO:0000259" key="2">
    <source>
        <dbReference type="Pfam" id="PF13013"/>
    </source>
</evidence>
<evidence type="ECO:0000256" key="1">
    <source>
        <dbReference type="SAM" id="MobiDB-lite"/>
    </source>
</evidence>
<comment type="caution">
    <text evidence="3">The sequence shown here is derived from an EMBL/GenBank/DDBJ whole genome shotgun (WGS) entry which is preliminary data.</text>
</comment>
<proteinExistence type="predicted"/>
<sequence length="350" mass="38539">MIRSGLGLSHANSSFDCVHVVFPREFTVPNREAYAKPVVKGRIPSCRCESEKQSTGEVAQPTAASGPAVDNMTTGDLDPVLAYLKPAQAELPTQKTVVTAMEALARAALPTPSPPSPSIPGPTAVRLPPMRTRMPSASPPTHATPKPRPIMNYRPLAPAPPPTSAPEEPKHLTIFDLPAELRVEIYKLVLENVTVHILPLRANSSRNCPHALIRTSRQVRNEVLPLIHSLCPIRANVTDFDFSGMLAWIQRIPSSQEANLCKNQNLRVMLCTTSTKPVCMGAELRKWLHMRADQHRPQPAWEYSGAQAQAVVANDLRRRCKRMPEMGKRLELLRMLDAMRVVIPGPRGAS</sequence>
<dbReference type="EMBL" id="JAUJLE010000130">
    <property type="protein sequence ID" value="KAK0978046.1"/>
    <property type="molecule type" value="Genomic_DNA"/>
</dbReference>
<accession>A0AAN6QQX6</accession>
<protein>
    <recommendedName>
        <fullName evidence="2">F-box domain-containing protein</fullName>
    </recommendedName>
</protein>
<organism evidence="3 4">
    <name type="scientific">Friedmanniomyces endolithicus</name>
    <dbReference type="NCBI Taxonomy" id="329885"/>
    <lineage>
        <taxon>Eukaryota</taxon>
        <taxon>Fungi</taxon>
        <taxon>Dikarya</taxon>
        <taxon>Ascomycota</taxon>
        <taxon>Pezizomycotina</taxon>
        <taxon>Dothideomycetes</taxon>
        <taxon>Dothideomycetidae</taxon>
        <taxon>Mycosphaerellales</taxon>
        <taxon>Teratosphaeriaceae</taxon>
        <taxon>Friedmanniomyces</taxon>
    </lineage>
</organism>
<dbReference type="InterPro" id="IPR001810">
    <property type="entry name" value="F-box_dom"/>
</dbReference>
<evidence type="ECO:0000313" key="3">
    <source>
        <dbReference type="EMBL" id="KAK0978046.1"/>
    </source>
</evidence>
<gene>
    <name evidence="3" type="ORF">LTR91_013077</name>
</gene>
<dbReference type="PANTHER" id="PTHR42085">
    <property type="entry name" value="F-BOX DOMAIN-CONTAINING PROTEIN"/>
    <property type="match status" value="1"/>
</dbReference>